<comment type="caution">
    <text evidence="5">The sequence shown here is derived from an EMBL/GenBank/DDBJ whole genome shotgun (WGS) entry which is preliminary data.</text>
</comment>
<dbReference type="InterPro" id="IPR000914">
    <property type="entry name" value="SBP_5_dom"/>
</dbReference>
<keyword evidence="3" id="KW-0732">Signal</keyword>
<dbReference type="OrthoDB" id="7233744at2"/>
<proteinExistence type="inferred from homology"/>
<dbReference type="InterPro" id="IPR030678">
    <property type="entry name" value="Peptide/Ni-bd"/>
</dbReference>
<comment type="subcellular location">
    <subcellularLocation>
        <location evidence="1">Periplasm</location>
    </subcellularLocation>
</comment>
<name>A0A5M6IUQ4_9PROT</name>
<dbReference type="PANTHER" id="PTHR30290">
    <property type="entry name" value="PERIPLASMIC BINDING COMPONENT OF ABC TRANSPORTER"/>
    <property type="match status" value="1"/>
</dbReference>
<evidence type="ECO:0000256" key="2">
    <source>
        <dbReference type="ARBA" id="ARBA00005695"/>
    </source>
</evidence>
<dbReference type="Gene3D" id="3.10.105.10">
    <property type="entry name" value="Dipeptide-binding Protein, Domain 3"/>
    <property type="match status" value="1"/>
</dbReference>
<dbReference type="Proteomes" id="UP000325255">
    <property type="component" value="Unassembled WGS sequence"/>
</dbReference>
<evidence type="ECO:0000256" key="1">
    <source>
        <dbReference type="ARBA" id="ARBA00004418"/>
    </source>
</evidence>
<comment type="similarity">
    <text evidence="2">Belongs to the bacterial solute-binding protein 5 family.</text>
</comment>
<dbReference type="PIRSF" id="PIRSF002741">
    <property type="entry name" value="MppA"/>
    <property type="match status" value="1"/>
</dbReference>
<dbReference type="SUPFAM" id="SSF53850">
    <property type="entry name" value="Periplasmic binding protein-like II"/>
    <property type="match status" value="1"/>
</dbReference>
<dbReference type="AlphaFoldDB" id="A0A5M6IUQ4"/>
<keyword evidence="6" id="KW-1185">Reference proteome</keyword>
<sequence length="525" mass="58582">MQRRSFLAGGIVSAAGAFGRHARAQDRGRELRFVPQGNLQGLDPVCTPTTVARTHGYMVWDTLYGQDMRGRASPQMVAGHEVSTDRLVWRFTLRENLLFHDGEKVRAQDCVPSILRWAKRRGYGEALLARLGEIRALDDRRFEIRLKRPFPLMLEALGTDACFIMPERLARTDPFSQIPEVIGSGPYRFVPEEWVPGGKAVYARWDRYVPVVTAPNFTSGAKVAQFDRVVWLMMPDPAIASAALVQGEVDWWESPMVDLLPVLRGAEGVRLQVDDTIGVQAMLAFNHLHPPFDNPKLLQALLPALDQAEFMQAALGSEPDLFNIPCGVFTPGQPMANEAGLEELTGPRDLGLARRLVAESGYRGEPVVLLAPTDYPATQALCQTAAALFRRLGLTVQQVDMDWAALVARRTSREPPSHGGWSAFCTTHDGVSVATPANHAPLRGTGRHGWFGWPTSPRIEALRDAWFDAPHQMARLEICERIQMQVWEEVPYLPLGQWFKPTALRSDLVDVVEAPFPLFWGVRRE</sequence>
<dbReference type="RefSeq" id="WP_150040850.1">
    <property type="nucleotide sequence ID" value="NZ_OW485601.1"/>
</dbReference>
<gene>
    <name evidence="5" type="ORF">F1189_11285</name>
</gene>
<evidence type="ECO:0000256" key="3">
    <source>
        <dbReference type="ARBA" id="ARBA00022729"/>
    </source>
</evidence>
<dbReference type="GO" id="GO:0043190">
    <property type="term" value="C:ATP-binding cassette (ABC) transporter complex"/>
    <property type="evidence" value="ECO:0007669"/>
    <property type="project" value="InterPro"/>
</dbReference>
<protein>
    <submittedName>
        <fullName evidence="5">ABC transporter substrate-binding protein</fullName>
    </submittedName>
</protein>
<feature type="domain" description="Solute-binding protein family 5" evidence="4">
    <location>
        <begin position="73"/>
        <end position="415"/>
    </location>
</feature>
<dbReference type="GO" id="GO:1904680">
    <property type="term" value="F:peptide transmembrane transporter activity"/>
    <property type="evidence" value="ECO:0007669"/>
    <property type="project" value="TreeGrafter"/>
</dbReference>
<reference evidence="5 6" key="1">
    <citation type="submission" date="2019-09" db="EMBL/GenBank/DDBJ databases">
        <title>Genome sequence of Rhodovastum atsumiense, a diverse member of the Acetobacteraceae family of non-sulfur purple photosynthetic bacteria.</title>
        <authorList>
            <person name="Meyer T."/>
            <person name="Kyndt J."/>
        </authorList>
    </citation>
    <scope>NUCLEOTIDE SEQUENCE [LARGE SCALE GENOMIC DNA]</scope>
    <source>
        <strain evidence="5 6">DSM 21279</strain>
    </source>
</reference>
<dbReference type="CDD" id="cd08502">
    <property type="entry name" value="PBP2_NikA_DppA_OppA_like_16"/>
    <property type="match status" value="1"/>
</dbReference>
<dbReference type="GO" id="GO:0015833">
    <property type="term" value="P:peptide transport"/>
    <property type="evidence" value="ECO:0007669"/>
    <property type="project" value="TreeGrafter"/>
</dbReference>
<accession>A0A5M6IUQ4</accession>
<evidence type="ECO:0000313" key="6">
    <source>
        <dbReference type="Proteomes" id="UP000325255"/>
    </source>
</evidence>
<dbReference type="Pfam" id="PF00496">
    <property type="entry name" value="SBP_bac_5"/>
    <property type="match status" value="1"/>
</dbReference>
<evidence type="ECO:0000313" key="5">
    <source>
        <dbReference type="EMBL" id="KAA5612034.1"/>
    </source>
</evidence>
<evidence type="ECO:0000259" key="4">
    <source>
        <dbReference type="Pfam" id="PF00496"/>
    </source>
</evidence>
<dbReference type="EMBL" id="VWPK01000015">
    <property type="protein sequence ID" value="KAA5612034.1"/>
    <property type="molecule type" value="Genomic_DNA"/>
</dbReference>
<dbReference type="GO" id="GO:0030288">
    <property type="term" value="C:outer membrane-bounded periplasmic space"/>
    <property type="evidence" value="ECO:0007669"/>
    <property type="project" value="UniProtKB-ARBA"/>
</dbReference>
<organism evidence="5 6">
    <name type="scientific">Rhodovastum atsumiense</name>
    <dbReference type="NCBI Taxonomy" id="504468"/>
    <lineage>
        <taxon>Bacteria</taxon>
        <taxon>Pseudomonadati</taxon>
        <taxon>Pseudomonadota</taxon>
        <taxon>Alphaproteobacteria</taxon>
        <taxon>Acetobacterales</taxon>
        <taxon>Acetobacteraceae</taxon>
        <taxon>Rhodovastum</taxon>
    </lineage>
</organism>
<dbReference type="PANTHER" id="PTHR30290:SF38">
    <property type="entry name" value="D,D-DIPEPTIDE-BINDING PERIPLASMIC PROTEIN DDPA-RELATED"/>
    <property type="match status" value="1"/>
</dbReference>
<dbReference type="Gene3D" id="3.40.190.10">
    <property type="entry name" value="Periplasmic binding protein-like II"/>
    <property type="match status" value="1"/>
</dbReference>
<dbReference type="InterPro" id="IPR039424">
    <property type="entry name" value="SBP_5"/>
</dbReference>